<dbReference type="Gene3D" id="2.60.40.640">
    <property type="match status" value="1"/>
</dbReference>
<dbReference type="InterPro" id="IPR014752">
    <property type="entry name" value="Arrestin-like_C"/>
</dbReference>
<dbReference type="EMBL" id="BQFW01000008">
    <property type="protein sequence ID" value="GJJ73836.1"/>
    <property type="molecule type" value="Genomic_DNA"/>
</dbReference>
<evidence type="ECO:0000259" key="1">
    <source>
        <dbReference type="Pfam" id="PF00339"/>
    </source>
</evidence>
<evidence type="ECO:0000313" key="3">
    <source>
        <dbReference type="Proteomes" id="UP000827284"/>
    </source>
</evidence>
<evidence type="ECO:0000313" key="2">
    <source>
        <dbReference type="EMBL" id="GJJ73836.1"/>
    </source>
</evidence>
<gene>
    <name evidence="2" type="ORF">EMPS_06194</name>
</gene>
<protein>
    <recommendedName>
        <fullName evidence="1">Arrestin-like N-terminal domain-containing protein</fullName>
    </recommendedName>
</protein>
<reference evidence="2" key="1">
    <citation type="submission" date="2021-11" db="EMBL/GenBank/DDBJ databases">
        <authorList>
            <person name="Herlambang A."/>
            <person name="Guo Y."/>
            <person name="Takashima Y."/>
            <person name="Nishizawa T."/>
        </authorList>
    </citation>
    <scope>NUCLEOTIDE SEQUENCE</scope>
    <source>
        <strain evidence="2">E1425</strain>
    </source>
</reference>
<accession>A0A9P3HBU7</accession>
<comment type="caution">
    <text evidence="2">The sequence shown here is derived from an EMBL/GenBank/DDBJ whole genome shotgun (WGS) entry which is preliminary data.</text>
</comment>
<organism evidence="2 3">
    <name type="scientific">Entomortierella parvispora</name>
    <dbReference type="NCBI Taxonomy" id="205924"/>
    <lineage>
        <taxon>Eukaryota</taxon>
        <taxon>Fungi</taxon>
        <taxon>Fungi incertae sedis</taxon>
        <taxon>Mucoromycota</taxon>
        <taxon>Mortierellomycotina</taxon>
        <taxon>Mortierellomycetes</taxon>
        <taxon>Mortierellales</taxon>
        <taxon>Mortierellaceae</taxon>
        <taxon>Entomortierella</taxon>
    </lineage>
</organism>
<proteinExistence type="predicted"/>
<dbReference type="OrthoDB" id="2365182at2759"/>
<sequence>MGLTIEVIHNPASRGPNGEPMLFGTLENPAKIEGQVVFQTDEDLKGQDVQIDYTAHARVSWMTRGGNGISFDCQSNFDHKKITMGLRYRQPGVIQAGRYSARLNFPIDPTRFPTSMTLRHGAVQYKIVATLPRKFPNKDIVVEQLVYVINASLPSPFYPEKMVLENPSLAHQFYNPIQWTAPWPFAIKEEDEFSGARPPATHLCEAPSMAFIAGECFPIAISTLVDVPAPVPIETAKGSKKSKGFFSKILNGPGSNEKEVVWPNTFNLVPEVISVRLEQNILYKDHGGEASMPEIREFELLFNMPGTQEGENPEMGFMTILLLVLPQVADQHDHLKPSMSCKALDIKHSLKVNLKFKAITHKLQLPITISAPTHPGRPIPYRFQAVNWAGSLAIPQGMQPMATPPASFAQVGVVRGTVNGIFHALEASQITKWSMVYNMPTL</sequence>
<keyword evidence="3" id="KW-1185">Reference proteome</keyword>
<reference evidence="2" key="2">
    <citation type="journal article" date="2022" name="Microbiol. Resour. Announc.">
        <title>Whole-Genome Sequence of Entomortierella parvispora E1425, a Mucoromycotan Fungus Associated with Burkholderiaceae-Related Endosymbiotic Bacteria.</title>
        <authorList>
            <person name="Herlambang A."/>
            <person name="Guo Y."/>
            <person name="Takashima Y."/>
            <person name="Narisawa K."/>
            <person name="Ohta H."/>
            <person name="Nishizawa T."/>
        </authorList>
    </citation>
    <scope>NUCLEOTIDE SEQUENCE</scope>
    <source>
        <strain evidence="2">E1425</strain>
    </source>
</reference>
<dbReference type="Pfam" id="PF00339">
    <property type="entry name" value="Arrestin_N"/>
    <property type="match status" value="1"/>
</dbReference>
<feature type="domain" description="Arrestin-like N-terminal" evidence="1">
    <location>
        <begin position="31"/>
        <end position="149"/>
    </location>
</feature>
<dbReference type="SUPFAM" id="SSF81296">
    <property type="entry name" value="E set domains"/>
    <property type="match status" value="1"/>
</dbReference>
<dbReference type="Proteomes" id="UP000827284">
    <property type="component" value="Unassembled WGS sequence"/>
</dbReference>
<dbReference type="AlphaFoldDB" id="A0A9P3HBU7"/>
<name>A0A9P3HBU7_9FUNG</name>
<dbReference type="InterPro" id="IPR011021">
    <property type="entry name" value="Arrestin-like_N"/>
</dbReference>
<dbReference type="InterPro" id="IPR014756">
    <property type="entry name" value="Ig_E-set"/>
</dbReference>